<gene>
    <name evidence="1" type="ORF">NG792_02010</name>
</gene>
<keyword evidence="2" id="KW-1185">Reference proteome</keyword>
<dbReference type="EMBL" id="JAMXFA010000002">
    <property type="protein sequence ID" value="MCT7976498.1"/>
    <property type="molecule type" value="Genomic_DNA"/>
</dbReference>
<reference evidence="1 2" key="1">
    <citation type="journal article" date="2022" name="Front. Microbiol.">
        <title>High genomic differentiation and limited gene flow indicate recent cryptic speciation within the genus Laspinema (cyanobacteria).</title>
        <authorList>
            <person name="Stanojkovic A."/>
            <person name="Skoupy S."/>
            <person name="Skaloud P."/>
            <person name="Dvorak P."/>
        </authorList>
    </citation>
    <scope>NUCLEOTIDE SEQUENCE [LARGE SCALE GENOMIC DNA]</scope>
    <source>
        <strain evidence="1 2">D3b</strain>
    </source>
</reference>
<sequence>MTDIEAIYKLVLRNLQVQNYAELLPEAQEAMLREVNCLLESPKLLEHQKKQLSLSWRLLEQCSPSFEKASKGY</sequence>
<dbReference type="RefSeq" id="WP_261234325.1">
    <property type="nucleotide sequence ID" value="NZ_JAMXFA010000002.1"/>
</dbReference>
<protein>
    <submittedName>
        <fullName evidence="1">Uncharacterized protein</fullName>
    </submittedName>
</protein>
<dbReference type="Proteomes" id="UP001525961">
    <property type="component" value="Unassembled WGS sequence"/>
</dbReference>
<evidence type="ECO:0000313" key="1">
    <source>
        <dbReference type="EMBL" id="MCT7976498.1"/>
    </source>
</evidence>
<accession>A0ABT2N1D9</accession>
<comment type="caution">
    <text evidence="1">The sequence shown here is derived from an EMBL/GenBank/DDBJ whole genome shotgun (WGS) entry which is preliminary data.</text>
</comment>
<evidence type="ECO:0000313" key="2">
    <source>
        <dbReference type="Proteomes" id="UP001525961"/>
    </source>
</evidence>
<proteinExistence type="predicted"/>
<organism evidence="1 2">
    <name type="scientific">Laspinema olomoucense D3b</name>
    <dbReference type="NCBI Taxonomy" id="2953688"/>
    <lineage>
        <taxon>Bacteria</taxon>
        <taxon>Bacillati</taxon>
        <taxon>Cyanobacteriota</taxon>
        <taxon>Cyanophyceae</taxon>
        <taxon>Oscillatoriophycideae</taxon>
        <taxon>Oscillatoriales</taxon>
        <taxon>Laspinemataceae</taxon>
        <taxon>Laspinema</taxon>
        <taxon>Laspinema olomoucense</taxon>
    </lineage>
</organism>
<name>A0ABT2N1D9_9CYAN</name>